<evidence type="ECO:0000313" key="3">
    <source>
        <dbReference type="Proteomes" id="UP000183316"/>
    </source>
</evidence>
<evidence type="ECO:0000256" key="1">
    <source>
        <dbReference type="SAM" id="MobiDB-lite"/>
    </source>
</evidence>
<gene>
    <name evidence="2" type="ORF">WLH_04481</name>
</gene>
<sequence>MANHANKKSPTIVKSNARISTAKKISQHRLAYGNKR</sequence>
<organism evidence="2 3">
    <name type="scientific">Escherichia coli O25b:H4</name>
    <dbReference type="NCBI Taxonomy" id="941280"/>
    <lineage>
        <taxon>Bacteria</taxon>
        <taxon>Pseudomonadati</taxon>
        <taxon>Pseudomonadota</taxon>
        <taxon>Gammaproteobacteria</taxon>
        <taxon>Enterobacterales</taxon>
        <taxon>Enterobacteriaceae</taxon>
        <taxon>Escherichia</taxon>
    </lineage>
</organism>
<accession>A0A192CJ41</accession>
<reference evidence="2 3" key="1">
    <citation type="submission" date="2016-03" db="EMBL/GenBank/DDBJ databases">
        <title>Genome Sequence and Comparative Pathogenic Determinants of Uropathogenic Escherichia coli O25b:H4, a Clinical Isolate from Saudi Arabia.</title>
        <authorList>
            <person name="Alyamani E.A.J."/>
            <person name="Khiyami M.A."/>
            <person name="Booq R.Y."/>
            <person name="Bahwerth F.S."/>
            <person name="Vaisvil B."/>
            <person name="Schmitt D.P."/>
            <person name="Kapatral V."/>
        </authorList>
    </citation>
    <scope>NUCLEOTIDE SEQUENCE [LARGE SCALE GENOMIC DNA]</scope>
    <source>
        <strain evidence="2 3">O25b:H4</strain>
    </source>
</reference>
<dbReference type="EMBL" id="CP015085">
    <property type="protein sequence ID" value="ANK05742.1"/>
    <property type="molecule type" value="Genomic_DNA"/>
</dbReference>
<feature type="region of interest" description="Disordered" evidence="1">
    <location>
        <begin position="1"/>
        <end position="36"/>
    </location>
</feature>
<evidence type="ECO:0000313" key="2">
    <source>
        <dbReference type="EMBL" id="ANK05742.1"/>
    </source>
</evidence>
<protein>
    <submittedName>
        <fullName evidence="2">Uncharacterized protein</fullName>
    </submittedName>
</protein>
<dbReference type="AlphaFoldDB" id="A0A192CJ41"/>
<feature type="compositionally biased region" description="Polar residues" evidence="1">
    <location>
        <begin position="8"/>
        <end position="19"/>
    </location>
</feature>
<proteinExistence type="predicted"/>
<dbReference type="PATRIC" id="fig|941280.3.peg.4451"/>
<name>A0A192CJ41_ECO25</name>
<dbReference type="Proteomes" id="UP000183316">
    <property type="component" value="Chromosome"/>
</dbReference>